<dbReference type="Proteomes" id="UP001148018">
    <property type="component" value="Unassembled WGS sequence"/>
</dbReference>
<evidence type="ECO:0000256" key="1">
    <source>
        <dbReference type="ARBA" id="ARBA00005043"/>
    </source>
</evidence>
<keyword evidence="6" id="KW-1185">Reference proteome</keyword>
<dbReference type="GO" id="GO:0033588">
    <property type="term" value="C:elongator holoenzyme complex"/>
    <property type="evidence" value="ECO:0007669"/>
    <property type="project" value="InterPro"/>
</dbReference>
<dbReference type="GO" id="GO:0002098">
    <property type="term" value="P:tRNA wobble uridine modification"/>
    <property type="evidence" value="ECO:0007669"/>
    <property type="project" value="InterPro"/>
</dbReference>
<sequence>MFAELNAILNTSPDNFKRGEFILSFSHYSAVSQRLGVSLTQAKEKGQLLFLEGLNESLDVLLHKTPDTGSHALDFLRDPAVGLQGLYDFVRASVSDSGGAGGEDSGGVGSWGPPVLLVDDLTILLSLGVSVGSVLDFSHYCLVTVGSQLKGNTVMLVRCEGEEDEEEDGDEEGSEKLLKGLTHQSSLTLHVQGLPTGFCRDIHGQVEVCWRKTQRDKPTNQKKLFQYKVHDKGASFFARGTSSAVL</sequence>
<dbReference type="InterPro" id="IPR027417">
    <property type="entry name" value="P-loop_NTPase"/>
</dbReference>
<name>A0A9Q0E1E4_9TELE</name>
<dbReference type="AlphaFoldDB" id="A0A9Q0E1E4"/>
<organism evidence="5 6">
    <name type="scientific">Muraenolepis orangiensis</name>
    <name type="common">Patagonian moray cod</name>
    <dbReference type="NCBI Taxonomy" id="630683"/>
    <lineage>
        <taxon>Eukaryota</taxon>
        <taxon>Metazoa</taxon>
        <taxon>Chordata</taxon>
        <taxon>Craniata</taxon>
        <taxon>Vertebrata</taxon>
        <taxon>Euteleostomi</taxon>
        <taxon>Actinopterygii</taxon>
        <taxon>Neopterygii</taxon>
        <taxon>Teleostei</taxon>
        <taxon>Neoteleostei</taxon>
        <taxon>Acanthomorphata</taxon>
        <taxon>Zeiogadaria</taxon>
        <taxon>Gadariae</taxon>
        <taxon>Gadiformes</taxon>
        <taxon>Muraenolepidoidei</taxon>
        <taxon>Muraenolepididae</taxon>
        <taxon>Muraenolepis</taxon>
    </lineage>
</organism>
<evidence type="ECO:0000313" key="5">
    <source>
        <dbReference type="EMBL" id="KAJ3597348.1"/>
    </source>
</evidence>
<dbReference type="CDD" id="cd19495">
    <property type="entry name" value="Elp6"/>
    <property type="match status" value="1"/>
</dbReference>
<evidence type="ECO:0000256" key="4">
    <source>
        <dbReference type="ARBA" id="ARBA00045027"/>
    </source>
</evidence>
<gene>
    <name evidence="5" type="ORF">NHX12_000876</name>
</gene>
<accession>A0A9Q0E1E4</accession>
<dbReference type="PANTHER" id="PTHR16184">
    <property type="entry name" value="ELONGATOR COMPLEX PROTEIN 6"/>
    <property type="match status" value="1"/>
</dbReference>
<proteinExistence type="inferred from homology"/>
<dbReference type="PANTHER" id="PTHR16184:SF6">
    <property type="entry name" value="ELONGATOR COMPLEX PROTEIN 6"/>
    <property type="match status" value="1"/>
</dbReference>
<reference evidence="5" key="1">
    <citation type="submission" date="2022-07" db="EMBL/GenBank/DDBJ databases">
        <title>Chromosome-level genome of Muraenolepis orangiensis.</title>
        <authorList>
            <person name="Kim J."/>
        </authorList>
    </citation>
    <scope>NUCLEOTIDE SEQUENCE</scope>
    <source>
        <strain evidence="5">KU_S4_2022</strain>
        <tissue evidence="5">Muscle</tissue>
    </source>
</reference>
<comment type="similarity">
    <text evidence="2">Belongs to the ELP6 family.</text>
</comment>
<dbReference type="OrthoDB" id="9995306at2759"/>
<evidence type="ECO:0000256" key="3">
    <source>
        <dbReference type="ARBA" id="ARBA00020263"/>
    </source>
</evidence>
<dbReference type="Pfam" id="PF09807">
    <property type="entry name" value="ELP6"/>
    <property type="match status" value="1"/>
</dbReference>
<dbReference type="EMBL" id="JANIIK010000109">
    <property type="protein sequence ID" value="KAJ3597348.1"/>
    <property type="molecule type" value="Genomic_DNA"/>
</dbReference>
<comment type="pathway">
    <text evidence="1">tRNA modification; 5-methoxycarbonylmethyl-2-thiouridine-tRNA biosynthesis.</text>
</comment>
<protein>
    <recommendedName>
        <fullName evidence="3">Elongator complex protein 6</fullName>
    </recommendedName>
    <alternativeName>
        <fullName evidence="4">Protein TMEM103</fullName>
    </alternativeName>
</protein>
<comment type="caution">
    <text evidence="5">The sequence shown here is derived from an EMBL/GenBank/DDBJ whole genome shotgun (WGS) entry which is preliminary data.</text>
</comment>
<dbReference type="Gene3D" id="3.40.50.300">
    <property type="entry name" value="P-loop containing nucleotide triphosphate hydrolases"/>
    <property type="match status" value="1"/>
</dbReference>
<dbReference type="InterPro" id="IPR018627">
    <property type="entry name" value="ELP6"/>
</dbReference>
<evidence type="ECO:0000256" key="2">
    <source>
        <dbReference type="ARBA" id="ARBA00008837"/>
    </source>
</evidence>
<evidence type="ECO:0000313" key="6">
    <source>
        <dbReference type="Proteomes" id="UP001148018"/>
    </source>
</evidence>